<dbReference type="PANTHER" id="PTHR46648:SF1">
    <property type="entry name" value="ADENOSINE 5'-MONOPHOSPHORAMIDASE HNT1"/>
    <property type="match status" value="1"/>
</dbReference>
<dbReference type="EMBL" id="LT629772">
    <property type="protein sequence ID" value="SDT43257.1"/>
    <property type="molecule type" value="Genomic_DNA"/>
</dbReference>
<protein>
    <submittedName>
        <fullName evidence="5">Histidine triad (HIT) family protein</fullName>
    </submittedName>
</protein>
<dbReference type="STRING" id="630515.SAMN04489812_5811"/>
<dbReference type="SUPFAM" id="SSF54197">
    <property type="entry name" value="HIT-like"/>
    <property type="match status" value="1"/>
</dbReference>
<evidence type="ECO:0000259" key="4">
    <source>
        <dbReference type="PROSITE" id="PS51084"/>
    </source>
</evidence>
<dbReference type="InterPro" id="IPR001310">
    <property type="entry name" value="Histidine_triad_HIT"/>
</dbReference>
<accession>A0A1H2ABJ4</accession>
<evidence type="ECO:0000313" key="5">
    <source>
        <dbReference type="EMBL" id="SDT43257.1"/>
    </source>
</evidence>
<evidence type="ECO:0000256" key="3">
    <source>
        <dbReference type="PROSITE-ProRule" id="PRU00464"/>
    </source>
</evidence>
<dbReference type="GO" id="GO:0009117">
    <property type="term" value="P:nucleotide metabolic process"/>
    <property type="evidence" value="ECO:0007669"/>
    <property type="project" value="TreeGrafter"/>
</dbReference>
<gene>
    <name evidence="5" type="ORF">SAMN04489812_5811</name>
</gene>
<reference evidence="5 6" key="1">
    <citation type="submission" date="2016-10" db="EMBL/GenBank/DDBJ databases">
        <authorList>
            <person name="de Groot N.N."/>
        </authorList>
    </citation>
    <scope>NUCLEOTIDE SEQUENCE [LARGE SCALE GENOMIC DNA]</scope>
    <source>
        <strain evidence="5 6">DSM 21800</strain>
    </source>
</reference>
<proteinExistence type="predicted"/>
<dbReference type="PROSITE" id="PS51084">
    <property type="entry name" value="HIT_2"/>
    <property type="match status" value="1"/>
</dbReference>
<dbReference type="InterPro" id="IPR011146">
    <property type="entry name" value="HIT-like"/>
</dbReference>
<evidence type="ECO:0000256" key="2">
    <source>
        <dbReference type="PIRSR" id="PIRSR601310-3"/>
    </source>
</evidence>
<keyword evidence="6" id="KW-1185">Reference proteome</keyword>
<dbReference type="OrthoDB" id="9784774at2"/>
<evidence type="ECO:0000256" key="1">
    <source>
        <dbReference type="PIRSR" id="PIRSR601310-1"/>
    </source>
</evidence>
<feature type="active site" description="Tele-AMP-histidine intermediate" evidence="1">
    <location>
        <position position="120"/>
    </location>
</feature>
<dbReference type="InterPro" id="IPR036265">
    <property type="entry name" value="HIT-like_sf"/>
</dbReference>
<dbReference type="Pfam" id="PF01230">
    <property type="entry name" value="HIT"/>
    <property type="match status" value="1"/>
</dbReference>
<dbReference type="RefSeq" id="WP_091530572.1">
    <property type="nucleotide sequence ID" value="NZ_LT629772.1"/>
</dbReference>
<evidence type="ECO:0000313" key="6">
    <source>
        <dbReference type="Proteomes" id="UP000199103"/>
    </source>
</evidence>
<feature type="short sequence motif" description="Histidine triad motif" evidence="2 3">
    <location>
        <begin position="118"/>
        <end position="122"/>
    </location>
</feature>
<dbReference type="AlphaFoldDB" id="A0A1H2ABJ4"/>
<organism evidence="5 6">
    <name type="scientific">Microlunatus soli</name>
    <dbReference type="NCBI Taxonomy" id="630515"/>
    <lineage>
        <taxon>Bacteria</taxon>
        <taxon>Bacillati</taxon>
        <taxon>Actinomycetota</taxon>
        <taxon>Actinomycetes</taxon>
        <taxon>Propionibacteriales</taxon>
        <taxon>Propionibacteriaceae</taxon>
        <taxon>Microlunatus</taxon>
    </lineage>
</organism>
<dbReference type="Gene3D" id="3.30.428.10">
    <property type="entry name" value="HIT-like"/>
    <property type="match status" value="1"/>
</dbReference>
<name>A0A1H2ABJ4_9ACTN</name>
<sequence length="161" mass="18074">MPDGDHQQFSHQPPDYSCPFCALIAGRSDPVNSQQDVVARTDRALAFVSPRWWPNNHGHVLVVPTTHHENLYALPPADGHAVHDLVREVAVAMRHSYGCDGVSTRQHNEPAGNQDVWHLHVHVFPRYADDHLYRNAPLPGFVSAEQRRPYAERLRAALATA</sequence>
<dbReference type="PANTHER" id="PTHR46648">
    <property type="entry name" value="HIT FAMILY PROTEIN 1"/>
    <property type="match status" value="1"/>
</dbReference>
<feature type="domain" description="HIT" evidence="4">
    <location>
        <begin position="19"/>
        <end position="133"/>
    </location>
</feature>
<dbReference type="GO" id="GO:0003824">
    <property type="term" value="F:catalytic activity"/>
    <property type="evidence" value="ECO:0007669"/>
    <property type="project" value="InterPro"/>
</dbReference>
<dbReference type="Proteomes" id="UP000199103">
    <property type="component" value="Chromosome I"/>
</dbReference>